<evidence type="ECO:0000256" key="1">
    <source>
        <dbReference type="SAM" id="MobiDB-lite"/>
    </source>
</evidence>
<dbReference type="Proteomes" id="UP000829720">
    <property type="component" value="Unassembled WGS sequence"/>
</dbReference>
<reference evidence="2" key="1">
    <citation type="submission" date="2021-01" db="EMBL/GenBank/DDBJ databases">
        <authorList>
            <person name="Zahm M."/>
            <person name="Roques C."/>
            <person name="Cabau C."/>
            <person name="Klopp C."/>
            <person name="Donnadieu C."/>
            <person name="Jouanno E."/>
            <person name="Lampietro C."/>
            <person name="Louis A."/>
            <person name="Herpin A."/>
            <person name="Echchiki A."/>
            <person name="Berthelot C."/>
            <person name="Parey E."/>
            <person name="Roest-Crollius H."/>
            <person name="Braasch I."/>
            <person name="Postlethwait J."/>
            <person name="Bobe J."/>
            <person name="Montfort J."/>
            <person name="Bouchez O."/>
            <person name="Begum T."/>
            <person name="Mejri S."/>
            <person name="Adams A."/>
            <person name="Chen W.-J."/>
            <person name="Guiguen Y."/>
        </authorList>
    </citation>
    <scope>NUCLEOTIDE SEQUENCE</scope>
    <source>
        <tissue evidence="2">Blood</tissue>
    </source>
</reference>
<feature type="region of interest" description="Disordered" evidence="1">
    <location>
        <begin position="48"/>
        <end position="68"/>
    </location>
</feature>
<evidence type="ECO:0000313" key="2">
    <source>
        <dbReference type="EMBL" id="KAI1882701.1"/>
    </source>
</evidence>
<keyword evidence="3" id="KW-1185">Reference proteome</keyword>
<evidence type="ECO:0000313" key="3">
    <source>
        <dbReference type="Proteomes" id="UP000829720"/>
    </source>
</evidence>
<organism evidence="2 3">
    <name type="scientific">Albula goreensis</name>
    <dbReference type="NCBI Taxonomy" id="1534307"/>
    <lineage>
        <taxon>Eukaryota</taxon>
        <taxon>Metazoa</taxon>
        <taxon>Chordata</taxon>
        <taxon>Craniata</taxon>
        <taxon>Vertebrata</taxon>
        <taxon>Euteleostomi</taxon>
        <taxon>Actinopterygii</taxon>
        <taxon>Neopterygii</taxon>
        <taxon>Teleostei</taxon>
        <taxon>Albuliformes</taxon>
        <taxon>Albulidae</taxon>
        <taxon>Albula</taxon>
    </lineage>
</organism>
<sequence>MPRDIVKTRETVDTLSRQMDRAFPCTTVMVIGFSGHLCLGLPIQGDYNEERAPGGSSHDGETAEGDHGRKGLTKWVICGHHSNPAVTGGELDTHLNLTRERWPVRYGLLLLPPKGSPLKACSS</sequence>
<dbReference type="AlphaFoldDB" id="A0A8T3CF98"/>
<proteinExistence type="predicted"/>
<protein>
    <submittedName>
        <fullName evidence="2">Uncharacterized protein</fullName>
    </submittedName>
</protein>
<dbReference type="EMBL" id="JAERUA010000024">
    <property type="protein sequence ID" value="KAI1882701.1"/>
    <property type="molecule type" value="Genomic_DNA"/>
</dbReference>
<name>A0A8T3CF98_9TELE</name>
<accession>A0A8T3CF98</accession>
<comment type="caution">
    <text evidence="2">The sequence shown here is derived from an EMBL/GenBank/DDBJ whole genome shotgun (WGS) entry which is preliminary data.</text>
</comment>
<gene>
    <name evidence="2" type="ORF">AGOR_G00237600</name>
</gene>